<gene>
    <name evidence="2" type="ORF">B5V51_6433</name>
</gene>
<proteinExistence type="predicted"/>
<dbReference type="EMBL" id="NWSH01000287">
    <property type="protein sequence ID" value="PCG77754.1"/>
    <property type="molecule type" value="Genomic_DNA"/>
</dbReference>
<feature type="chain" id="PRO_5012269119" description="VM domain-containing protein" evidence="1">
    <location>
        <begin position="18"/>
        <end position="304"/>
    </location>
</feature>
<reference evidence="2" key="1">
    <citation type="submission" date="2017-09" db="EMBL/GenBank/DDBJ databases">
        <title>Contemporary evolution of a Lepidopteran species, Heliothis virescens, in response to modern agricultural practices.</title>
        <authorList>
            <person name="Fritz M.L."/>
            <person name="Deyonke A.M."/>
            <person name="Papanicolaou A."/>
            <person name="Micinski S."/>
            <person name="Westbrook J."/>
            <person name="Gould F."/>
        </authorList>
    </citation>
    <scope>NUCLEOTIDE SEQUENCE [LARGE SCALE GENOMIC DNA]</scope>
    <source>
        <strain evidence="2">HvINT-</strain>
        <tissue evidence="2">Whole body</tissue>
    </source>
</reference>
<sequence length="304" mass="32256">MLTSYIVLVLCARSVVSFRTSTCLRENEEFSLCGWRCPATCINLRFLRLAQNTARTTMKVILLSGVFAVVALTVAGAPAYSEGNQPRYVNQQHMEEYPRDRRSHYAAQLVSPCAAANSIQVPVSSVPVAAFAAPSYQAYSVPQYGYAVPHYRSVDEQLESELLGFSDMDQSMQGHMPAARLGGYGAVSSGGVSPGLSAAGGRILTQATSGTALGVFPNANVGGCSVPLLFSCSPSIVSGHMAESHGHVASAYGGAVSAAGAASSYRLVDEAMQQAVDSHEQHDEDMLTNEHISQNHESSHIAHQ</sequence>
<name>A0A2A4K1I0_HELVI</name>
<protein>
    <recommendedName>
        <fullName evidence="3">VM domain-containing protein</fullName>
    </recommendedName>
</protein>
<evidence type="ECO:0000256" key="1">
    <source>
        <dbReference type="SAM" id="SignalP"/>
    </source>
</evidence>
<keyword evidence="1" id="KW-0732">Signal</keyword>
<evidence type="ECO:0008006" key="3">
    <source>
        <dbReference type="Google" id="ProtNLM"/>
    </source>
</evidence>
<organism evidence="2">
    <name type="scientific">Heliothis virescens</name>
    <name type="common">Tobacco budworm moth</name>
    <dbReference type="NCBI Taxonomy" id="7102"/>
    <lineage>
        <taxon>Eukaryota</taxon>
        <taxon>Metazoa</taxon>
        <taxon>Ecdysozoa</taxon>
        <taxon>Arthropoda</taxon>
        <taxon>Hexapoda</taxon>
        <taxon>Insecta</taxon>
        <taxon>Pterygota</taxon>
        <taxon>Neoptera</taxon>
        <taxon>Endopterygota</taxon>
        <taxon>Lepidoptera</taxon>
        <taxon>Glossata</taxon>
        <taxon>Ditrysia</taxon>
        <taxon>Noctuoidea</taxon>
        <taxon>Noctuidae</taxon>
        <taxon>Heliothinae</taxon>
        <taxon>Heliothis</taxon>
    </lineage>
</organism>
<dbReference type="AlphaFoldDB" id="A0A2A4K1I0"/>
<evidence type="ECO:0000313" key="2">
    <source>
        <dbReference type="EMBL" id="PCG77754.1"/>
    </source>
</evidence>
<comment type="caution">
    <text evidence="2">The sequence shown here is derived from an EMBL/GenBank/DDBJ whole genome shotgun (WGS) entry which is preliminary data.</text>
</comment>
<feature type="signal peptide" evidence="1">
    <location>
        <begin position="1"/>
        <end position="17"/>
    </location>
</feature>
<accession>A0A2A4K1I0</accession>